<protein>
    <recommendedName>
        <fullName evidence="3">DUF72 domain-containing protein</fullName>
    </recommendedName>
</protein>
<evidence type="ECO:0000313" key="2">
    <source>
        <dbReference type="Proteomes" id="UP000494329"/>
    </source>
</evidence>
<dbReference type="Proteomes" id="UP000494329">
    <property type="component" value="Unassembled WGS sequence"/>
</dbReference>
<reference evidence="1 2" key="1">
    <citation type="submission" date="2020-04" db="EMBL/GenBank/DDBJ databases">
        <authorList>
            <person name="De Canck E."/>
        </authorList>
    </citation>
    <scope>NUCLEOTIDE SEQUENCE [LARGE SCALE GENOMIC DNA]</scope>
    <source>
        <strain evidence="1 2">LMG 29739</strain>
    </source>
</reference>
<dbReference type="InterPro" id="IPR002763">
    <property type="entry name" value="DUF72"/>
</dbReference>
<dbReference type="SUPFAM" id="SSF117396">
    <property type="entry name" value="TM1631-like"/>
    <property type="match status" value="1"/>
</dbReference>
<dbReference type="PANTHER" id="PTHR30348">
    <property type="entry name" value="UNCHARACTERIZED PROTEIN YECE"/>
    <property type="match status" value="1"/>
</dbReference>
<dbReference type="InterPro" id="IPR036520">
    <property type="entry name" value="UPF0759_sf"/>
</dbReference>
<gene>
    <name evidence="1" type="ORF">LMG29739_05518</name>
</gene>
<keyword evidence="2" id="KW-1185">Reference proteome</keyword>
<evidence type="ECO:0000313" key="1">
    <source>
        <dbReference type="EMBL" id="CAB3769328.1"/>
    </source>
</evidence>
<proteinExistence type="predicted"/>
<dbReference type="Pfam" id="PF01904">
    <property type="entry name" value="DUF72"/>
    <property type="match status" value="1"/>
</dbReference>
<accession>A0A6J5ERZ1</accession>
<sequence>MSIEVGTASWTDATLIKSGRFYPKGCTSAEARLRFYADHFPMVEVDASYYAMPAAANSALWVQRTPPGFTFNMKAFRLFTGHQTEARFFPPDIQQALPQTGKKNLYYRDIPPDIIDELWRRFFEALEPLRAAGKLGAVLFQFAPWLTTAPRDKAHVAHCADRMTPWLTAFEFRNASWFDERHRASTLAFERERGLVHVVMDAPDVTTRAHTVWDVTSPRLAIVRLHGRNADTWSGSTAASGRFNYDYSDEELEQLTIPIREIARRVDRTDVVFNNCFEDSAQRNGLTMMRLLGQRDAGFEAGAGFELE</sequence>
<organism evidence="1 2">
    <name type="scientific">Paraburkholderia solisilvae</name>
    <dbReference type="NCBI Taxonomy" id="624376"/>
    <lineage>
        <taxon>Bacteria</taxon>
        <taxon>Pseudomonadati</taxon>
        <taxon>Pseudomonadota</taxon>
        <taxon>Betaproteobacteria</taxon>
        <taxon>Burkholderiales</taxon>
        <taxon>Burkholderiaceae</taxon>
        <taxon>Paraburkholderia</taxon>
    </lineage>
</organism>
<evidence type="ECO:0008006" key="3">
    <source>
        <dbReference type="Google" id="ProtNLM"/>
    </source>
</evidence>
<dbReference type="EMBL" id="CADIKF010000062">
    <property type="protein sequence ID" value="CAB3769328.1"/>
    <property type="molecule type" value="Genomic_DNA"/>
</dbReference>
<name>A0A6J5ERZ1_9BURK</name>
<dbReference type="AlphaFoldDB" id="A0A6J5ERZ1"/>
<dbReference type="RefSeq" id="WP_175114654.1">
    <property type="nucleotide sequence ID" value="NZ_CADIKF010000062.1"/>
</dbReference>
<dbReference type="PANTHER" id="PTHR30348:SF13">
    <property type="entry name" value="UPF0759 PROTEIN YUNF"/>
    <property type="match status" value="1"/>
</dbReference>
<dbReference type="Gene3D" id="3.20.20.410">
    <property type="entry name" value="Protein of unknown function UPF0759"/>
    <property type="match status" value="1"/>
</dbReference>